<evidence type="ECO:0000256" key="1">
    <source>
        <dbReference type="ARBA" id="ARBA00008721"/>
    </source>
</evidence>
<dbReference type="AlphaFoldDB" id="A0A654M495"/>
<accession>A0A654M495</accession>
<evidence type="ECO:0000256" key="4">
    <source>
        <dbReference type="ARBA" id="ARBA00022729"/>
    </source>
</evidence>
<keyword evidence="2" id="KW-0645">Protease</keyword>
<dbReference type="GO" id="GO:0006508">
    <property type="term" value="P:proteolysis"/>
    <property type="evidence" value="ECO:0007669"/>
    <property type="project" value="UniProtKB-KW"/>
</dbReference>
<dbReference type="SUPFAM" id="SSF55486">
    <property type="entry name" value="Metalloproteases ('zincins'), catalytic domain"/>
    <property type="match status" value="1"/>
</dbReference>
<evidence type="ECO:0000256" key="6">
    <source>
        <dbReference type="ARBA" id="ARBA00022833"/>
    </source>
</evidence>
<protein>
    <submittedName>
        <fullName evidence="10">Pregnancy-associated plasma protein-A</fullName>
    </submittedName>
</protein>
<dbReference type="Proteomes" id="UP000058925">
    <property type="component" value="Chromosome"/>
</dbReference>
<dbReference type="Gene3D" id="3.40.390.10">
    <property type="entry name" value="Collagenase (Catalytic Domain)"/>
    <property type="match status" value="1"/>
</dbReference>
<evidence type="ECO:0000313" key="10">
    <source>
        <dbReference type="EMBL" id="ALI37391.1"/>
    </source>
</evidence>
<keyword evidence="7" id="KW-0482">Metalloprotease</keyword>
<dbReference type="GO" id="GO:0008237">
    <property type="term" value="F:metallopeptidase activity"/>
    <property type="evidence" value="ECO:0007669"/>
    <property type="project" value="UniProtKB-KW"/>
</dbReference>
<dbReference type="EMBL" id="CP012850">
    <property type="protein sequence ID" value="ALI37391.1"/>
    <property type="molecule type" value="Genomic_DNA"/>
</dbReference>
<dbReference type="InterPro" id="IPR008754">
    <property type="entry name" value="Peptidase_M43"/>
</dbReference>
<sequence>MPNHGFYCNTDYYNKPPSKSDKSLIRQIKLEESKKKSLTKYRFIRNLPLYDIPIVFHIIYHEDIEKIKKSQILKQFDSLNKDFRNKNIDNVLFSKFPKEKALATDSKLNFIFPKNDPSGNPTDGITFTHTSNEFFESFTESGSYSLEEQPVKSTESGGHDAWNTAKYLNVWVCKLSSPGGYAQYPRKNRYGDLVSTDGVVIDYRYFGMGKTTQPGRDKGKTLTHEVGHWLGLYHLWGPSDSPECEADELCDYTGDEICDTPPQIGAQCGSPIGYSSEQKCPGCPDPIALNFMDGWDDEYALMFTRDQVARMRGYLEKLRPTIIS</sequence>
<gene>
    <name evidence="10" type="ORF">NMY3_03206</name>
</gene>
<dbReference type="PANTHER" id="PTHR47466">
    <property type="match status" value="1"/>
</dbReference>
<feature type="domain" description="Peptidase M43 pregnancy-associated plasma-A" evidence="9">
    <location>
        <begin position="159"/>
        <end position="316"/>
    </location>
</feature>
<evidence type="ECO:0000313" key="11">
    <source>
        <dbReference type="Proteomes" id="UP000058925"/>
    </source>
</evidence>
<keyword evidence="4" id="KW-0732">Signal</keyword>
<dbReference type="OrthoDB" id="136866at2157"/>
<proteinExistence type="inferred from homology"/>
<evidence type="ECO:0000256" key="8">
    <source>
        <dbReference type="ARBA" id="ARBA00023157"/>
    </source>
</evidence>
<name>A0A654M495_9ARCH</name>
<keyword evidence="3" id="KW-0479">Metal-binding</keyword>
<keyword evidence="6" id="KW-0862">Zinc</keyword>
<keyword evidence="11" id="KW-1185">Reference proteome</keyword>
<comment type="similarity">
    <text evidence="1">Belongs to the peptidase M43B family.</text>
</comment>
<evidence type="ECO:0000259" key="9">
    <source>
        <dbReference type="Pfam" id="PF05572"/>
    </source>
</evidence>
<evidence type="ECO:0000256" key="5">
    <source>
        <dbReference type="ARBA" id="ARBA00022801"/>
    </source>
</evidence>
<dbReference type="GeneID" id="60423062"/>
<evidence type="ECO:0000256" key="2">
    <source>
        <dbReference type="ARBA" id="ARBA00022670"/>
    </source>
</evidence>
<dbReference type="RefSeq" id="WP_196816466.1">
    <property type="nucleotide sequence ID" value="NZ_CP012850.1"/>
</dbReference>
<evidence type="ECO:0000256" key="7">
    <source>
        <dbReference type="ARBA" id="ARBA00023049"/>
    </source>
</evidence>
<organism evidence="10 11">
    <name type="scientific">Candidatus Nitrosocosmicus oleophilus</name>
    <dbReference type="NCBI Taxonomy" id="1353260"/>
    <lineage>
        <taxon>Archaea</taxon>
        <taxon>Nitrososphaerota</taxon>
        <taxon>Nitrososphaeria</taxon>
        <taxon>Nitrososphaerales</taxon>
        <taxon>Nitrososphaeraceae</taxon>
        <taxon>Candidatus Nitrosocosmicus</taxon>
    </lineage>
</organism>
<evidence type="ECO:0000256" key="3">
    <source>
        <dbReference type="ARBA" id="ARBA00022723"/>
    </source>
</evidence>
<keyword evidence="5" id="KW-0378">Hydrolase</keyword>
<reference evidence="11" key="1">
    <citation type="submission" date="2015-10" db="EMBL/GenBank/DDBJ databases">
        <title>Niche specialization of a soil ammonia-oxidizing archaeon, Candidatus Nitrosocosmicus oleophilus.</title>
        <authorList>
            <person name="Jung M.-Y."/>
            <person name="Rhee S.-K."/>
        </authorList>
    </citation>
    <scope>NUCLEOTIDE SEQUENCE [LARGE SCALE GENOMIC DNA]</scope>
    <source>
        <strain evidence="11">MY3</strain>
    </source>
</reference>
<dbReference type="GO" id="GO:0046872">
    <property type="term" value="F:metal ion binding"/>
    <property type="evidence" value="ECO:0007669"/>
    <property type="project" value="UniProtKB-KW"/>
</dbReference>
<keyword evidence="8" id="KW-1015">Disulfide bond</keyword>
<dbReference type="InterPro" id="IPR024079">
    <property type="entry name" value="MetalloPept_cat_dom_sf"/>
</dbReference>
<dbReference type="Pfam" id="PF05572">
    <property type="entry name" value="Peptidase_M43"/>
    <property type="match status" value="1"/>
</dbReference>
<dbReference type="PANTHER" id="PTHR47466:SF1">
    <property type="entry name" value="METALLOPROTEASE MEP1 (AFU_ORTHOLOGUE AFUA_1G07730)-RELATED"/>
    <property type="match status" value="1"/>
</dbReference>
<dbReference type="KEGG" id="taa:NMY3_03206"/>